<reference evidence="7" key="1">
    <citation type="submission" date="2020-10" db="EMBL/GenBank/DDBJ databases">
        <authorList>
            <person name="Gilroy R."/>
        </authorList>
    </citation>
    <scope>NUCLEOTIDE SEQUENCE</scope>
    <source>
        <strain evidence="7">CHK152-2871</strain>
    </source>
</reference>
<evidence type="ECO:0000256" key="3">
    <source>
        <dbReference type="ARBA" id="ARBA00022490"/>
    </source>
</evidence>
<dbReference type="PANTHER" id="PTHR33677:SF4">
    <property type="entry name" value="COPPER-SENSING TRANSCRIPTIONAL REPRESSOR CSOR"/>
    <property type="match status" value="1"/>
</dbReference>
<dbReference type="Proteomes" id="UP000886865">
    <property type="component" value="Unassembled WGS sequence"/>
</dbReference>
<comment type="caution">
    <text evidence="7">The sequence shown here is derived from an EMBL/GenBank/DDBJ whole genome shotgun (WGS) entry which is preliminary data.</text>
</comment>
<dbReference type="Pfam" id="PF02583">
    <property type="entry name" value="Trns_repr_metal"/>
    <property type="match status" value="1"/>
</dbReference>
<protein>
    <recommendedName>
        <fullName evidence="5">Copper-sensing transcriptional repressor CsoR</fullName>
    </recommendedName>
    <alternativeName>
        <fullName evidence="6">Copper-sensitive operon repressor</fullName>
    </alternativeName>
</protein>
<reference evidence="7" key="2">
    <citation type="journal article" date="2021" name="PeerJ">
        <title>Extensive microbial diversity within the chicken gut microbiome revealed by metagenomics and culture.</title>
        <authorList>
            <person name="Gilroy R."/>
            <person name="Ravi A."/>
            <person name="Getino M."/>
            <person name="Pursley I."/>
            <person name="Horton D.L."/>
            <person name="Alikhan N.F."/>
            <person name="Baker D."/>
            <person name="Gharbi K."/>
            <person name="Hall N."/>
            <person name="Watson M."/>
            <person name="Adriaenssens E.M."/>
            <person name="Foster-Nyarko E."/>
            <person name="Jarju S."/>
            <person name="Secka A."/>
            <person name="Antonio M."/>
            <person name="Oren A."/>
            <person name="Chaudhuri R.R."/>
            <person name="La Ragione R."/>
            <person name="Hildebrand F."/>
            <person name="Pallen M.J."/>
        </authorList>
    </citation>
    <scope>NUCLEOTIDE SEQUENCE</scope>
    <source>
        <strain evidence="7">CHK152-2871</strain>
    </source>
</reference>
<evidence type="ECO:0000313" key="7">
    <source>
        <dbReference type="EMBL" id="HIS73415.1"/>
    </source>
</evidence>
<evidence type="ECO:0000256" key="5">
    <source>
        <dbReference type="ARBA" id="ARBA00039938"/>
    </source>
</evidence>
<dbReference type="InterPro" id="IPR003735">
    <property type="entry name" value="Metal_Tscrpt_repr"/>
</dbReference>
<comment type="subcellular location">
    <subcellularLocation>
        <location evidence="1">Cytoplasm</location>
    </subcellularLocation>
</comment>
<dbReference type="GO" id="GO:0003677">
    <property type="term" value="F:DNA binding"/>
    <property type="evidence" value="ECO:0007669"/>
    <property type="project" value="InterPro"/>
</dbReference>
<gene>
    <name evidence="7" type="ORF">IAA86_00145</name>
</gene>
<organism evidence="7 8">
    <name type="scientific">Candidatus Galligastranaerophilus intestinavium</name>
    <dbReference type="NCBI Taxonomy" id="2840836"/>
    <lineage>
        <taxon>Bacteria</taxon>
        <taxon>Candidatus Galligastranaerophilus</taxon>
    </lineage>
</organism>
<sequence>MHTNKNINRLIKTAQGQLEGISKMIENGRECTEISAQLLATQSILKKVNVEILKTHLNHCIKESFESCDDKVKQEKIDEMTNLLDKILK</sequence>
<dbReference type="AlphaFoldDB" id="A0A9D1JWU1"/>
<evidence type="ECO:0000256" key="2">
    <source>
        <dbReference type="ARBA" id="ARBA00011738"/>
    </source>
</evidence>
<keyword evidence="4" id="KW-0479">Metal-binding</keyword>
<dbReference type="GO" id="GO:0005737">
    <property type="term" value="C:cytoplasm"/>
    <property type="evidence" value="ECO:0007669"/>
    <property type="project" value="UniProtKB-SubCell"/>
</dbReference>
<dbReference type="GO" id="GO:0045892">
    <property type="term" value="P:negative regulation of DNA-templated transcription"/>
    <property type="evidence" value="ECO:0007669"/>
    <property type="project" value="UniProtKB-ARBA"/>
</dbReference>
<evidence type="ECO:0000256" key="4">
    <source>
        <dbReference type="ARBA" id="ARBA00022723"/>
    </source>
</evidence>
<accession>A0A9D1JWU1</accession>
<dbReference type="GO" id="GO:0046872">
    <property type="term" value="F:metal ion binding"/>
    <property type="evidence" value="ECO:0007669"/>
    <property type="project" value="UniProtKB-KW"/>
</dbReference>
<dbReference type="EMBL" id="DVJQ01000001">
    <property type="protein sequence ID" value="HIS73415.1"/>
    <property type="molecule type" value="Genomic_DNA"/>
</dbReference>
<evidence type="ECO:0000256" key="1">
    <source>
        <dbReference type="ARBA" id="ARBA00004496"/>
    </source>
</evidence>
<evidence type="ECO:0000313" key="8">
    <source>
        <dbReference type="Proteomes" id="UP000886865"/>
    </source>
</evidence>
<evidence type="ECO:0000256" key="6">
    <source>
        <dbReference type="ARBA" id="ARBA00041544"/>
    </source>
</evidence>
<keyword evidence="3" id="KW-0963">Cytoplasm</keyword>
<dbReference type="Gene3D" id="1.20.58.1000">
    <property type="entry name" value="Metal-sensitive repressor, helix protomer"/>
    <property type="match status" value="1"/>
</dbReference>
<proteinExistence type="predicted"/>
<dbReference type="InterPro" id="IPR038390">
    <property type="entry name" value="Metal_Tscrpt_repr_sf"/>
</dbReference>
<comment type="subunit">
    <text evidence="2">Homodimer.</text>
</comment>
<dbReference type="PANTHER" id="PTHR33677">
    <property type="entry name" value="TRANSCRIPTIONAL REPRESSOR FRMR-RELATED"/>
    <property type="match status" value="1"/>
</dbReference>
<name>A0A9D1JWU1_9BACT</name>